<protein>
    <recommendedName>
        <fullName evidence="4">Lipoprotein</fullName>
    </recommendedName>
</protein>
<accession>A0A6M4WZ51</accession>
<feature type="compositionally biased region" description="Low complexity" evidence="1">
    <location>
        <begin position="102"/>
        <end position="122"/>
    </location>
</feature>
<evidence type="ECO:0000256" key="1">
    <source>
        <dbReference type="SAM" id="MobiDB-lite"/>
    </source>
</evidence>
<feature type="region of interest" description="Disordered" evidence="1">
    <location>
        <begin position="92"/>
        <end position="122"/>
    </location>
</feature>
<dbReference type="Proteomes" id="UP000502665">
    <property type="component" value="Chromosome"/>
</dbReference>
<dbReference type="AlphaFoldDB" id="A0A6M4WZ51"/>
<evidence type="ECO:0000313" key="3">
    <source>
        <dbReference type="Proteomes" id="UP000502665"/>
    </source>
</evidence>
<dbReference type="PROSITE" id="PS51257">
    <property type="entry name" value="PROKAR_LIPOPROTEIN"/>
    <property type="match status" value="1"/>
</dbReference>
<gene>
    <name evidence="2" type="ORF">G9272_34785</name>
</gene>
<evidence type="ECO:0008006" key="4">
    <source>
        <dbReference type="Google" id="ProtNLM"/>
    </source>
</evidence>
<name>A0A6M4WZ51_9ACTN</name>
<dbReference type="RefSeq" id="WP_171400155.1">
    <property type="nucleotide sequence ID" value="NZ_CP049838.1"/>
</dbReference>
<reference evidence="2" key="1">
    <citation type="submission" date="2020-03" db="EMBL/GenBank/DDBJ databases">
        <title>Molecular networking-based the target discovery of potent antiproliferative macrolactams: 5/6/7/16 polycyclic ansamycins and glycosylated trienomycin from Streptomyces cacaoi subsp. asoensis.</title>
        <authorList>
            <person name="Liu L.-L."/>
        </authorList>
    </citation>
    <scope>NUCLEOTIDE SEQUENCE [LARGE SCALE GENOMIC DNA]</scope>
    <source>
        <strain evidence="2">H2S5</strain>
    </source>
</reference>
<keyword evidence="3" id="KW-1185">Reference proteome</keyword>
<evidence type="ECO:0000313" key="2">
    <source>
        <dbReference type="EMBL" id="QJT04831.1"/>
    </source>
</evidence>
<sequence>MRAVRRAVLLCGPALCTLVSCGIPATGVVEAGGPAHGIVPMVRVYLVENGSLVAVPRRPADAVDAESAVKNLLEGPTEAERAKRLTTLLPPLEVGPTLAPTPDASVPPAAGPADAPSGGSAVEAPASATVSVNARRGVVSIQLRYVTEELADLAVAQLICTAAEAQRTSDTGTGIGAEAVAVKVTNGRGWSVEGSDGSCPDG</sequence>
<dbReference type="EMBL" id="CP049838">
    <property type="protein sequence ID" value="QJT04831.1"/>
    <property type="molecule type" value="Genomic_DNA"/>
</dbReference>
<proteinExistence type="predicted"/>
<organism evidence="2 3">
    <name type="scientific">Streptomyces asoensis</name>
    <dbReference type="NCBI Taxonomy" id="249586"/>
    <lineage>
        <taxon>Bacteria</taxon>
        <taxon>Bacillati</taxon>
        <taxon>Actinomycetota</taxon>
        <taxon>Actinomycetes</taxon>
        <taxon>Kitasatosporales</taxon>
        <taxon>Streptomycetaceae</taxon>
        <taxon>Streptomyces</taxon>
    </lineage>
</organism>